<proteinExistence type="predicted"/>
<dbReference type="Proteomes" id="UP000033423">
    <property type="component" value="Unassembled WGS sequence"/>
</dbReference>
<sequence length="257" mass="29845">MGNGNTPIKFTLGPREFLLYRGGDIGSFPGYLVFGWFDNYKHYSFDFQGQYNEYYLTNGIENMVAPALMRLLPALLINNDAKEILIKDFNDINYPIDSVDIEQFKHPLFKEKTVELSVKEKDLRCPVAYYTMSQGMFRALSLIVIIEDLLLRNNECTLVIDDIGEGLDFERSSKLIKLIFSKLKDSNIQFIATTNNRFLINAVDIRDLNILERDGHVVKSYNYSNSKEQFDEFEFTGLGSFDLFRYQMYKTQEAQVE</sequence>
<dbReference type="PATRIC" id="fig|29290.4.peg.4447"/>
<keyword evidence="2" id="KW-1185">Reference proteome</keyword>
<dbReference type="EMBL" id="LACI01001443">
    <property type="protein sequence ID" value="KJU84450.1"/>
    <property type="molecule type" value="Genomic_DNA"/>
</dbReference>
<gene>
    <name evidence="1" type="ORF">MBAV_003355</name>
</gene>
<dbReference type="SUPFAM" id="SSF52540">
    <property type="entry name" value="P-loop containing nucleoside triphosphate hydrolases"/>
    <property type="match status" value="1"/>
</dbReference>
<dbReference type="AlphaFoldDB" id="A0A0F3GR67"/>
<evidence type="ECO:0000313" key="2">
    <source>
        <dbReference type="Proteomes" id="UP000033423"/>
    </source>
</evidence>
<name>A0A0F3GR67_9BACT</name>
<reference evidence="1 2" key="1">
    <citation type="submission" date="2015-02" db="EMBL/GenBank/DDBJ databases">
        <title>Single-cell genomics of uncultivated deep-branching MTB reveals a conserved set of magnetosome genes.</title>
        <authorList>
            <person name="Kolinko S."/>
            <person name="Richter M."/>
            <person name="Glockner F.O."/>
            <person name="Brachmann A."/>
            <person name="Schuler D."/>
        </authorList>
    </citation>
    <scope>NUCLEOTIDE SEQUENCE [LARGE SCALE GENOMIC DNA]</scope>
    <source>
        <strain evidence="1">TM-1</strain>
    </source>
</reference>
<evidence type="ECO:0000313" key="1">
    <source>
        <dbReference type="EMBL" id="KJU84450.1"/>
    </source>
</evidence>
<accession>A0A0F3GR67</accession>
<comment type="caution">
    <text evidence="1">The sequence shown here is derived from an EMBL/GenBank/DDBJ whole genome shotgun (WGS) entry which is preliminary data.</text>
</comment>
<organism evidence="1 2">
    <name type="scientific">Candidatus Magnetobacterium bavaricum</name>
    <dbReference type="NCBI Taxonomy" id="29290"/>
    <lineage>
        <taxon>Bacteria</taxon>
        <taxon>Pseudomonadati</taxon>
        <taxon>Nitrospirota</taxon>
        <taxon>Thermodesulfovibrionia</taxon>
        <taxon>Thermodesulfovibrionales</taxon>
        <taxon>Candidatus Magnetobacteriaceae</taxon>
        <taxon>Candidatus Magnetobacterium</taxon>
    </lineage>
</organism>
<dbReference type="InterPro" id="IPR027417">
    <property type="entry name" value="P-loop_NTPase"/>
</dbReference>
<dbReference type="Gene3D" id="3.40.50.300">
    <property type="entry name" value="P-loop containing nucleotide triphosphate hydrolases"/>
    <property type="match status" value="1"/>
</dbReference>
<protein>
    <submittedName>
        <fullName evidence="1">Uncharacterized protein</fullName>
    </submittedName>
</protein>